<organism evidence="1">
    <name type="scientific">Myoviridae sp. ctNQV2</name>
    <dbReference type="NCBI Taxonomy" id="2827683"/>
    <lineage>
        <taxon>Viruses</taxon>
        <taxon>Duplodnaviria</taxon>
        <taxon>Heunggongvirae</taxon>
        <taxon>Uroviricota</taxon>
        <taxon>Caudoviricetes</taxon>
    </lineage>
</organism>
<dbReference type="EMBL" id="BK032510">
    <property type="protein sequence ID" value="DAF43875.1"/>
    <property type="molecule type" value="Genomic_DNA"/>
</dbReference>
<reference evidence="1" key="1">
    <citation type="journal article" date="2021" name="Proc. Natl. Acad. Sci. U.S.A.">
        <title>A Catalog of Tens of Thousands of Viruses from Human Metagenomes Reveals Hidden Associations with Chronic Diseases.</title>
        <authorList>
            <person name="Tisza M.J."/>
            <person name="Buck C.B."/>
        </authorList>
    </citation>
    <scope>NUCLEOTIDE SEQUENCE</scope>
    <source>
        <strain evidence="1">CtNQV2</strain>
    </source>
</reference>
<evidence type="ECO:0000313" key="1">
    <source>
        <dbReference type="EMBL" id="DAF43875.1"/>
    </source>
</evidence>
<sequence length="161" mass="18674">MYLQGLEDESLVMEVTKRKFGGNVRKSTKNEDMKEHIDFWWISDNGNEYGFDVKGVKKNKRTDKVGDDKINWIELINVQGNPGWVYGNAKYIAFLTNESVLYVPRKKLASYIEEKIKGKPLSTVNPSSCYIPYQRYGRMDMIVKVPTSDLKEIAKHEIMLE</sequence>
<proteinExistence type="predicted"/>
<name>A0A8S5RZE7_9CAUD</name>
<accession>A0A8S5RZE7</accession>
<protein>
    <submittedName>
        <fullName evidence="1">Uncharacterized protein</fullName>
    </submittedName>
</protein>